<keyword evidence="1" id="KW-1133">Transmembrane helix</keyword>
<protein>
    <submittedName>
        <fullName evidence="2">Uncharacterized protein</fullName>
    </submittedName>
</protein>
<keyword evidence="1" id="KW-0812">Transmembrane</keyword>
<reference evidence="3" key="1">
    <citation type="submission" date="2018-02" db="EMBL/GenBank/DDBJ databases">
        <title>Genome sequence of Candidatus Liberibacter europaeus.</title>
        <authorList>
            <person name="Frampton R.A."/>
            <person name="Thompson S.M."/>
            <person name="David C."/>
            <person name="Addison S.M."/>
            <person name="Smith G.R."/>
        </authorList>
    </citation>
    <scope>NUCLEOTIDE SEQUENCE [LARGE SCALE GENOMIC DNA]</scope>
</reference>
<comment type="caution">
    <text evidence="2">The sequence shown here is derived from an EMBL/GenBank/DDBJ whole genome shotgun (WGS) entry which is preliminary data.</text>
</comment>
<sequence>MIQYFWIAVDIFVITATLVTCFLMNEQFSWWIRVLLPCFLISMMVWHIAHVSGLKGLFFFSTLPIVFLGYFSPIS</sequence>
<evidence type="ECO:0000256" key="1">
    <source>
        <dbReference type="SAM" id="Phobius"/>
    </source>
</evidence>
<keyword evidence="1" id="KW-0472">Membrane</keyword>
<evidence type="ECO:0000313" key="2">
    <source>
        <dbReference type="EMBL" id="PTL86406.1"/>
    </source>
</evidence>
<dbReference type="Proteomes" id="UP000240811">
    <property type="component" value="Unassembled WGS sequence"/>
</dbReference>
<feature type="transmembrane region" description="Helical" evidence="1">
    <location>
        <begin position="54"/>
        <end position="71"/>
    </location>
</feature>
<feature type="transmembrane region" description="Helical" evidence="1">
    <location>
        <begin position="6"/>
        <end position="23"/>
    </location>
</feature>
<gene>
    <name evidence="2" type="ORF">C4617_04205</name>
</gene>
<accession>A0A2T4VXA2</accession>
<name>A0A2T4VXA2_9HYPH</name>
<dbReference type="AlphaFoldDB" id="A0A2T4VXA2"/>
<dbReference type="EMBL" id="PSQJ01000004">
    <property type="protein sequence ID" value="PTL86406.1"/>
    <property type="molecule type" value="Genomic_DNA"/>
</dbReference>
<proteinExistence type="predicted"/>
<organism evidence="2 3">
    <name type="scientific">Candidatus Liberibacter europaeus</name>
    <dbReference type="NCBI Taxonomy" id="744859"/>
    <lineage>
        <taxon>Bacteria</taxon>
        <taxon>Pseudomonadati</taxon>
        <taxon>Pseudomonadota</taxon>
        <taxon>Alphaproteobacteria</taxon>
        <taxon>Hyphomicrobiales</taxon>
        <taxon>Rhizobiaceae</taxon>
        <taxon>Liberibacter</taxon>
    </lineage>
</organism>
<feature type="transmembrane region" description="Helical" evidence="1">
    <location>
        <begin position="30"/>
        <end position="48"/>
    </location>
</feature>
<evidence type="ECO:0000313" key="3">
    <source>
        <dbReference type="Proteomes" id="UP000240811"/>
    </source>
</evidence>